<dbReference type="Proteomes" id="UP000294257">
    <property type="component" value="Unassembled WGS sequence"/>
</dbReference>
<feature type="transmembrane region" description="Helical" evidence="1">
    <location>
        <begin position="60"/>
        <end position="82"/>
    </location>
</feature>
<dbReference type="EMBL" id="SGWQ01000004">
    <property type="protein sequence ID" value="RZS38858.1"/>
    <property type="molecule type" value="Genomic_DNA"/>
</dbReference>
<accession>A0A4Q7KPX9</accession>
<name>A0A4Q7KPX9_9PSEU</name>
<feature type="transmembrane region" description="Helical" evidence="1">
    <location>
        <begin position="94"/>
        <end position="112"/>
    </location>
</feature>
<feature type="transmembrane region" description="Helical" evidence="1">
    <location>
        <begin position="156"/>
        <end position="180"/>
    </location>
</feature>
<feature type="transmembrane region" description="Helical" evidence="1">
    <location>
        <begin position="21"/>
        <end position="40"/>
    </location>
</feature>
<reference evidence="2 3" key="1">
    <citation type="submission" date="2019-02" db="EMBL/GenBank/DDBJ databases">
        <title>Genomic Encyclopedia of Type Strains, Phase IV (KMG-IV): sequencing the most valuable type-strain genomes for metagenomic binning, comparative biology and taxonomic classification.</title>
        <authorList>
            <person name="Goeker M."/>
        </authorList>
    </citation>
    <scope>NUCLEOTIDE SEQUENCE [LARGE SCALE GENOMIC DNA]</scope>
    <source>
        <strain evidence="2 3">DSM 101727</strain>
    </source>
</reference>
<protein>
    <submittedName>
        <fullName evidence="2">Uncharacterized protein DUF998</fullName>
    </submittedName>
</protein>
<dbReference type="AlphaFoldDB" id="A0A4Q7KPX9"/>
<keyword evidence="1" id="KW-0812">Transmembrane</keyword>
<gene>
    <name evidence="2" type="ORF">EV193_10469</name>
</gene>
<keyword evidence="1" id="KW-0472">Membrane</keyword>
<dbReference type="Pfam" id="PF06197">
    <property type="entry name" value="DUF998"/>
    <property type="match status" value="1"/>
</dbReference>
<feature type="transmembrane region" description="Helical" evidence="1">
    <location>
        <begin position="200"/>
        <end position="220"/>
    </location>
</feature>
<feature type="transmembrane region" description="Helical" evidence="1">
    <location>
        <begin position="124"/>
        <end position="144"/>
    </location>
</feature>
<proteinExistence type="predicted"/>
<evidence type="ECO:0000313" key="3">
    <source>
        <dbReference type="Proteomes" id="UP000294257"/>
    </source>
</evidence>
<organism evidence="2 3">
    <name type="scientific">Herbihabitans rhizosphaerae</name>
    <dbReference type="NCBI Taxonomy" id="1872711"/>
    <lineage>
        <taxon>Bacteria</taxon>
        <taxon>Bacillati</taxon>
        <taxon>Actinomycetota</taxon>
        <taxon>Actinomycetes</taxon>
        <taxon>Pseudonocardiales</taxon>
        <taxon>Pseudonocardiaceae</taxon>
        <taxon>Herbihabitans</taxon>
    </lineage>
</organism>
<comment type="caution">
    <text evidence="2">The sequence shown here is derived from an EMBL/GenBank/DDBJ whole genome shotgun (WGS) entry which is preliminary data.</text>
</comment>
<sequence>MDVRRDPALPVTAARVRPWTVAATATLGWATFMMAVLHVVSSRSPVRDTISSYTATDRGAGILEASVLSLAIGSAAVVGALLIAGVPLDLTSSVLFGAWTVGLALAAIFPASYGTSGNAMSGEIHQYASLIAFLSLPGAIRSLIDKLRDQPGIERLRVLLSRLLVISLVCLALFALAYLVAAFPEVPVLDELSTVMPVGLAQRLALLADLTLLGTLVVVARRVARLRPVEVATETGGSTLG</sequence>
<dbReference type="RefSeq" id="WP_130344898.1">
    <property type="nucleotide sequence ID" value="NZ_SGWQ01000004.1"/>
</dbReference>
<evidence type="ECO:0000313" key="2">
    <source>
        <dbReference type="EMBL" id="RZS38858.1"/>
    </source>
</evidence>
<keyword evidence="1" id="KW-1133">Transmembrane helix</keyword>
<dbReference type="OrthoDB" id="3614409at2"/>
<evidence type="ECO:0000256" key="1">
    <source>
        <dbReference type="SAM" id="Phobius"/>
    </source>
</evidence>
<dbReference type="InterPro" id="IPR009339">
    <property type="entry name" value="DUF998"/>
</dbReference>
<keyword evidence="3" id="KW-1185">Reference proteome</keyword>